<proteinExistence type="predicted"/>
<gene>
    <name evidence="1" type="ORF">DF051_10910</name>
</gene>
<name>A0A3N8Q232_9BURK</name>
<dbReference type="EMBL" id="QTQV01000005">
    <property type="protein sequence ID" value="RQT17972.1"/>
    <property type="molecule type" value="Genomic_DNA"/>
</dbReference>
<comment type="caution">
    <text evidence="1">The sequence shown here is derived from an EMBL/GenBank/DDBJ whole genome shotgun (WGS) entry which is preliminary data.</text>
</comment>
<dbReference type="Proteomes" id="UP000277921">
    <property type="component" value="Unassembled WGS sequence"/>
</dbReference>
<reference evidence="1 2" key="1">
    <citation type="submission" date="2018-08" db="EMBL/GenBank/DDBJ databases">
        <title>Comparative analysis of Burkholderia isolates from Puerto Rico.</title>
        <authorList>
            <person name="Hall C."/>
            <person name="Sahl J."/>
            <person name="Wagner D."/>
        </authorList>
    </citation>
    <scope>NUCLEOTIDE SEQUENCE [LARGE SCALE GENOMIC DNA]</scope>
    <source>
        <strain evidence="1 2">Bp9025</strain>
    </source>
</reference>
<organism evidence="1 2">
    <name type="scientific">Burkholderia contaminans</name>
    <dbReference type="NCBI Taxonomy" id="488447"/>
    <lineage>
        <taxon>Bacteria</taxon>
        <taxon>Pseudomonadati</taxon>
        <taxon>Pseudomonadota</taxon>
        <taxon>Betaproteobacteria</taxon>
        <taxon>Burkholderiales</taxon>
        <taxon>Burkholderiaceae</taxon>
        <taxon>Burkholderia</taxon>
        <taxon>Burkholderia cepacia complex</taxon>
    </lineage>
</organism>
<evidence type="ECO:0000313" key="1">
    <source>
        <dbReference type="EMBL" id="RQT17972.1"/>
    </source>
</evidence>
<accession>A0A3N8Q232</accession>
<evidence type="ECO:0000313" key="2">
    <source>
        <dbReference type="Proteomes" id="UP000277921"/>
    </source>
</evidence>
<dbReference type="AlphaFoldDB" id="A0A3N8Q232"/>
<evidence type="ECO:0008006" key="3">
    <source>
        <dbReference type="Google" id="ProtNLM"/>
    </source>
</evidence>
<sequence>MKTFTSSAEQLCFDYSAAEVNGKKFVIDAGNANGIVGNRYRMINSSDPTQAALYSIELNGGTSLFSLPNSRNEAVTFNSGGRTCFVPTFRTSVGAHLKQGDYHDVLTFTVVTKS</sequence>
<protein>
    <recommendedName>
        <fullName evidence="3">Spore coat protein U domain-containing protein</fullName>
    </recommendedName>
</protein>